<dbReference type="SUPFAM" id="SSF53850">
    <property type="entry name" value="Periplasmic binding protein-like II"/>
    <property type="match status" value="1"/>
</dbReference>
<feature type="signal peptide" evidence="2">
    <location>
        <begin position="1"/>
        <end position="22"/>
    </location>
</feature>
<dbReference type="PANTHER" id="PTHR42928:SF5">
    <property type="entry name" value="BLR1237 PROTEIN"/>
    <property type="match status" value="1"/>
</dbReference>
<dbReference type="Proteomes" id="UP000289465">
    <property type="component" value="Unassembled WGS sequence"/>
</dbReference>
<dbReference type="PIRSF" id="PIRSF017082">
    <property type="entry name" value="YflP"/>
    <property type="match status" value="1"/>
</dbReference>
<dbReference type="PANTHER" id="PTHR42928">
    <property type="entry name" value="TRICARBOXYLATE-BINDING PROTEIN"/>
    <property type="match status" value="1"/>
</dbReference>
<dbReference type="InterPro" id="IPR005064">
    <property type="entry name" value="BUG"/>
</dbReference>
<sequence length="322" mass="34169">MKKRLMALLCCVAGITCTAVYADAPYPARALTFVVPYPPGGPADLLARAVAHKMGELAGQTVIVENRAGASGNIAGDYVARAPKDGYTLMFGSSPVLVINPGLYRNLKFDPLKDFEPIADFGSLPNAVLVGENLPVSSVQELIAYSRQHNATYASAGSGGTTHLAGLLFAKSSDVSLTHIPYKGSAPALQALLGDQVTMTFTDVYTAFPYIQARKLKVLGVTSASRSDLLPDVKTLQEQGMKDMDVNVFFALVAPKGIPEDARARLETLSREVLADKGVRSQFESRGLLLPKDPSGAALGRKMAAETAAWKKLIQETGAAID</sequence>
<evidence type="ECO:0000313" key="4">
    <source>
        <dbReference type="Proteomes" id="UP000289465"/>
    </source>
</evidence>
<dbReference type="Pfam" id="PF03401">
    <property type="entry name" value="TctC"/>
    <property type="match status" value="1"/>
</dbReference>
<evidence type="ECO:0008006" key="5">
    <source>
        <dbReference type="Google" id="ProtNLM"/>
    </source>
</evidence>
<gene>
    <name evidence="3" type="ORF">AVE30378_01319</name>
</gene>
<evidence type="ECO:0000313" key="3">
    <source>
        <dbReference type="EMBL" id="SSW64884.1"/>
    </source>
</evidence>
<protein>
    <recommendedName>
        <fullName evidence="5">Tripartite tricarboxylate transporter family receptor</fullName>
    </recommendedName>
</protein>
<dbReference type="RefSeq" id="WP_129239970.1">
    <property type="nucleotide sequence ID" value="NZ_UFQC01000005.1"/>
</dbReference>
<dbReference type="Gene3D" id="3.40.190.150">
    <property type="entry name" value="Bordetella uptake gene, domain 1"/>
    <property type="match status" value="1"/>
</dbReference>
<reference evidence="3 4" key="1">
    <citation type="submission" date="2018-07" db="EMBL/GenBank/DDBJ databases">
        <authorList>
            <person name="Peeters C."/>
        </authorList>
    </citation>
    <scope>NUCLEOTIDE SEQUENCE [LARGE SCALE GENOMIC DNA]</scope>
    <source>
        <strain evidence="3 4">LMG 30378</strain>
    </source>
</reference>
<keyword evidence="2" id="KW-0732">Signal</keyword>
<evidence type="ECO:0000256" key="2">
    <source>
        <dbReference type="SAM" id="SignalP"/>
    </source>
</evidence>
<comment type="similarity">
    <text evidence="1">Belongs to the UPF0065 (bug) family.</text>
</comment>
<evidence type="ECO:0000256" key="1">
    <source>
        <dbReference type="ARBA" id="ARBA00006987"/>
    </source>
</evidence>
<proteinExistence type="inferred from homology"/>
<accession>A0A446CAM6</accession>
<dbReference type="InterPro" id="IPR042100">
    <property type="entry name" value="Bug_dom1"/>
</dbReference>
<feature type="chain" id="PRO_5019299165" description="Tripartite tricarboxylate transporter family receptor" evidence="2">
    <location>
        <begin position="23"/>
        <end position="322"/>
    </location>
</feature>
<dbReference type="Gene3D" id="3.40.190.10">
    <property type="entry name" value="Periplasmic binding protein-like II"/>
    <property type="match status" value="1"/>
</dbReference>
<dbReference type="OrthoDB" id="8649424at2"/>
<organism evidence="3 4">
    <name type="scientific">Achromobacter veterisilvae</name>
    <dbReference type="NCBI Taxonomy" id="2069367"/>
    <lineage>
        <taxon>Bacteria</taxon>
        <taxon>Pseudomonadati</taxon>
        <taxon>Pseudomonadota</taxon>
        <taxon>Betaproteobacteria</taxon>
        <taxon>Burkholderiales</taxon>
        <taxon>Alcaligenaceae</taxon>
        <taxon>Achromobacter</taxon>
    </lineage>
</organism>
<name>A0A446CAM6_9BURK</name>
<dbReference type="CDD" id="cd07012">
    <property type="entry name" value="PBP2_Bug_TTT"/>
    <property type="match status" value="1"/>
</dbReference>
<dbReference type="EMBL" id="UFQC01000005">
    <property type="protein sequence ID" value="SSW64884.1"/>
    <property type="molecule type" value="Genomic_DNA"/>
</dbReference>
<dbReference type="AlphaFoldDB" id="A0A446CAM6"/>